<keyword evidence="2" id="KW-1185">Reference proteome</keyword>
<gene>
    <name evidence="1" type="ORF">TL08_03575</name>
</gene>
<dbReference type="EMBL" id="CP014859">
    <property type="protein sequence ID" value="AOS61547.1"/>
    <property type="molecule type" value="Genomic_DNA"/>
</dbReference>
<name>A0AAC9MX60_9PSEU</name>
<sequence length="117" mass="13162">MKVAVVVTILTGWDEGPFYYDNGDPEDSLNHWIDEDTVAFLRIGPELVRELVAWDNEYQATFNREDFRASGFPSSSKEAEWVERGKALALWLKNESPVVSAVDYQANGCIPDGSCMI</sequence>
<evidence type="ECO:0000313" key="2">
    <source>
        <dbReference type="Proteomes" id="UP000095210"/>
    </source>
</evidence>
<dbReference type="AlphaFoldDB" id="A0AAC9MX60"/>
<proteinExistence type="predicted"/>
<dbReference type="KEGG" id="ahm:TL08_03575"/>
<evidence type="ECO:0000313" key="1">
    <source>
        <dbReference type="EMBL" id="AOS61547.1"/>
    </source>
</evidence>
<accession>A0AAC9MX60</accession>
<protein>
    <submittedName>
        <fullName evidence="1">Uncharacterized protein</fullName>
    </submittedName>
</protein>
<organism evidence="1 2">
    <name type="scientific">Actinoalloteichus hymeniacidonis</name>
    <dbReference type="NCBI Taxonomy" id="340345"/>
    <lineage>
        <taxon>Bacteria</taxon>
        <taxon>Bacillati</taxon>
        <taxon>Actinomycetota</taxon>
        <taxon>Actinomycetes</taxon>
        <taxon>Pseudonocardiales</taxon>
        <taxon>Pseudonocardiaceae</taxon>
        <taxon>Actinoalloteichus</taxon>
    </lineage>
</organism>
<reference evidence="2" key="1">
    <citation type="submission" date="2016-03" db="EMBL/GenBank/DDBJ databases">
        <title>Complete genome sequence of the type strain Actinoalloteichus hymeniacidonis DSM 45092.</title>
        <authorList>
            <person name="Schaffert L."/>
            <person name="Albersmeier A."/>
            <person name="Winkler A."/>
            <person name="Kalinowski J."/>
            <person name="Zotchev S."/>
            <person name="Ruckert C."/>
        </authorList>
    </citation>
    <scope>NUCLEOTIDE SEQUENCE [LARGE SCALE GENOMIC DNA]</scope>
    <source>
        <strain evidence="2">HPA177(T) (DSM 45092(T))</strain>
    </source>
</reference>
<dbReference type="Proteomes" id="UP000095210">
    <property type="component" value="Chromosome"/>
</dbReference>